<dbReference type="Pfam" id="PF06090">
    <property type="entry name" value="Ins_P5_2-kin"/>
    <property type="match status" value="1"/>
</dbReference>
<comment type="catalytic activity">
    <reaction evidence="1 8">
        <text>1D-myo-inositol 1,3,4,5,6-pentakisphosphate + ATP = 1D-myo-inositol hexakisphosphate + ADP + H(+)</text>
        <dbReference type="Rhea" id="RHEA:20313"/>
        <dbReference type="ChEBI" id="CHEBI:15378"/>
        <dbReference type="ChEBI" id="CHEBI:30616"/>
        <dbReference type="ChEBI" id="CHEBI:57733"/>
        <dbReference type="ChEBI" id="CHEBI:58130"/>
        <dbReference type="ChEBI" id="CHEBI:456216"/>
        <dbReference type="EC" id="2.7.1.158"/>
    </reaction>
</comment>
<name>A0A5C3Q144_9APHY</name>
<evidence type="ECO:0000256" key="8">
    <source>
        <dbReference type="RuleBase" id="RU364126"/>
    </source>
</evidence>
<dbReference type="InterPro" id="IPR009286">
    <property type="entry name" value="Ins_P5_2-kin"/>
</dbReference>
<evidence type="ECO:0000256" key="4">
    <source>
        <dbReference type="ARBA" id="ARBA00022679"/>
    </source>
</evidence>
<keyword evidence="4 8" id="KW-0808">Transferase</keyword>
<sequence length="435" mass="48437">MTTETPHIADTSPHDWKYISEGGSTIVFSYSGPSHPHFDGTALRLRKGPVPAHEEPEKYAQPPLAHTLDEGEDVAEDELEEPDDPTIVFQHTVIERLVPKKHLPRLDAVHVERRWLQELAELTEPHRPLERRAKDRIDTSKRKAVLATDLVGGQGWAVEIKPKWGFLPSPKHLSPETREIKTRTCRFCMHSHLKSTQGEDVSLGYCPLDLFSGDPSRVARALHTLWDVWIGSGGAVNNLRVFVKGKMLKPTADVRNPPPPAHTLTEMRDAFTAAILPLLLHTPVLRTLATLQRTLDALDVEGLAALWAALRPDDAHRLGKGEADPDMHAWTRFVDEYLARQAGAGESADDALPTEDELRYRLAAYLLSASFKDCSVILRMPPRSEGAEHTGTVTVIDLDVKSIDRLSKWAKLDNEIVNAYRGIVPRDCVDAKGTS</sequence>
<organism evidence="9 10">
    <name type="scientific">Polyporus arcularius HHB13444</name>
    <dbReference type="NCBI Taxonomy" id="1314778"/>
    <lineage>
        <taxon>Eukaryota</taxon>
        <taxon>Fungi</taxon>
        <taxon>Dikarya</taxon>
        <taxon>Basidiomycota</taxon>
        <taxon>Agaricomycotina</taxon>
        <taxon>Agaricomycetes</taxon>
        <taxon>Polyporales</taxon>
        <taxon>Polyporaceae</taxon>
        <taxon>Polyporus</taxon>
    </lineage>
</organism>
<reference evidence="9 10" key="1">
    <citation type="journal article" date="2019" name="Nat. Ecol. Evol.">
        <title>Megaphylogeny resolves global patterns of mushroom evolution.</title>
        <authorList>
            <person name="Varga T."/>
            <person name="Krizsan K."/>
            <person name="Foldi C."/>
            <person name="Dima B."/>
            <person name="Sanchez-Garcia M."/>
            <person name="Sanchez-Ramirez S."/>
            <person name="Szollosi G.J."/>
            <person name="Szarkandi J.G."/>
            <person name="Papp V."/>
            <person name="Albert L."/>
            <person name="Andreopoulos W."/>
            <person name="Angelini C."/>
            <person name="Antonin V."/>
            <person name="Barry K.W."/>
            <person name="Bougher N.L."/>
            <person name="Buchanan P."/>
            <person name="Buyck B."/>
            <person name="Bense V."/>
            <person name="Catcheside P."/>
            <person name="Chovatia M."/>
            <person name="Cooper J."/>
            <person name="Damon W."/>
            <person name="Desjardin D."/>
            <person name="Finy P."/>
            <person name="Geml J."/>
            <person name="Haridas S."/>
            <person name="Hughes K."/>
            <person name="Justo A."/>
            <person name="Karasinski D."/>
            <person name="Kautmanova I."/>
            <person name="Kiss B."/>
            <person name="Kocsube S."/>
            <person name="Kotiranta H."/>
            <person name="LaButti K.M."/>
            <person name="Lechner B.E."/>
            <person name="Liimatainen K."/>
            <person name="Lipzen A."/>
            <person name="Lukacs Z."/>
            <person name="Mihaltcheva S."/>
            <person name="Morgado L.N."/>
            <person name="Niskanen T."/>
            <person name="Noordeloos M.E."/>
            <person name="Ohm R.A."/>
            <person name="Ortiz-Santana B."/>
            <person name="Ovrebo C."/>
            <person name="Racz N."/>
            <person name="Riley R."/>
            <person name="Savchenko A."/>
            <person name="Shiryaev A."/>
            <person name="Soop K."/>
            <person name="Spirin V."/>
            <person name="Szebenyi C."/>
            <person name="Tomsovsky M."/>
            <person name="Tulloss R.E."/>
            <person name="Uehling J."/>
            <person name="Grigoriev I.V."/>
            <person name="Vagvolgyi C."/>
            <person name="Papp T."/>
            <person name="Martin F.M."/>
            <person name="Miettinen O."/>
            <person name="Hibbett D.S."/>
            <person name="Nagy L.G."/>
        </authorList>
    </citation>
    <scope>NUCLEOTIDE SEQUENCE [LARGE SCALE GENOMIC DNA]</scope>
    <source>
        <strain evidence="9 10">HHB13444</strain>
    </source>
</reference>
<keyword evidence="10" id="KW-1185">Reference proteome</keyword>
<dbReference type="GO" id="GO:0005524">
    <property type="term" value="F:ATP binding"/>
    <property type="evidence" value="ECO:0007669"/>
    <property type="project" value="UniProtKB-KW"/>
</dbReference>
<keyword evidence="6 8" id="KW-0418">Kinase</keyword>
<dbReference type="InterPro" id="IPR043001">
    <property type="entry name" value="IP5_2-K_N_lobe"/>
</dbReference>
<evidence type="ECO:0000313" key="9">
    <source>
        <dbReference type="EMBL" id="TFK94769.1"/>
    </source>
</evidence>
<dbReference type="Gene3D" id="3.30.200.110">
    <property type="entry name" value="Inositol-pentakisphosphate 2-kinase, N-lobe"/>
    <property type="match status" value="1"/>
</dbReference>
<comment type="function">
    <text evidence="8">Phosphorylates Ins(1,3,4,5,6)P5 at position 2 to form Ins(1,2,3,4,5,6)P6 (InsP6 or phytate).</text>
</comment>
<dbReference type="GO" id="GO:0035299">
    <property type="term" value="F:inositol-1,3,4,5,6-pentakisphosphate 2-kinase activity"/>
    <property type="evidence" value="ECO:0007669"/>
    <property type="project" value="UniProtKB-EC"/>
</dbReference>
<gene>
    <name evidence="9" type="ORF">K466DRAFT_535186</name>
</gene>
<protein>
    <recommendedName>
        <fullName evidence="3 8">Inositol-pentakisphosphate 2-kinase</fullName>
        <ecNumber evidence="2 8">2.7.1.158</ecNumber>
    </recommendedName>
</protein>
<dbReference type="PANTHER" id="PTHR14456:SF2">
    <property type="entry name" value="INOSITOL-PENTAKISPHOSPHATE 2-KINASE"/>
    <property type="match status" value="1"/>
</dbReference>
<dbReference type="PANTHER" id="PTHR14456">
    <property type="entry name" value="INOSITOL POLYPHOSPHATE KINASE 1"/>
    <property type="match status" value="1"/>
</dbReference>
<dbReference type="GO" id="GO:0032958">
    <property type="term" value="P:inositol phosphate biosynthetic process"/>
    <property type="evidence" value="ECO:0007669"/>
    <property type="project" value="TreeGrafter"/>
</dbReference>
<proteinExistence type="predicted"/>
<evidence type="ECO:0000256" key="5">
    <source>
        <dbReference type="ARBA" id="ARBA00022741"/>
    </source>
</evidence>
<dbReference type="EMBL" id="ML210965">
    <property type="protein sequence ID" value="TFK94769.1"/>
    <property type="molecule type" value="Genomic_DNA"/>
</dbReference>
<dbReference type="EC" id="2.7.1.158" evidence="2 8"/>
<keyword evidence="7 8" id="KW-0067">ATP-binding</keyword>
<dbReference type="Proteomes" id="UP000308197">
    <property type="component" value="Unassembled WGS sequence"/>
</dbReference>
<accession>A0A5C3Q144</accession>
<evidence type="ECO:0000256" key="6">
    <source>
        <dbReference type="ARBA" id="ARBA00022777"/>
    </source>
</evidence>
<dbReference type="STRING" id="1314778.A0A5C3Q144"/>
<keyword evidence="5 8" id="KW-0547">Nucleotide-binding</keyword>
<dbReference type="InParanoid" id="A0A5C3Q144"/>
<evidence type="ECO:0000313" key="10">
    <source>
        <dbReference type="Proteomes" id="UP000308197"/>
    </source>
</evidence>
<dbReference type="GO" id="GO:0005634">
    <property type="term" value="C:nucleus"/>
    <property type="evidence" value="ECO:0007669"/>
    <property type="project" value="TreeGrafter"/>
</dbReference>
<evidence type="ECO:0000256" key="2">
    <source>
        <dbReference type="ARBA" id="ARBA00012023"/>
    </source>
</evidence>
<evidence type="ECO:0000256" key="7">
    <source>
        <dbReference type="ARBA" id="ARBA00022840"/>
    </source>
</evidence>
<evidence type="ECO:0000256" key="1">
    <source>
        <dbReference type="ARBA" id="ARBA00001774"/>
    </source>
</evidence>
<dbReference type="AlphaFoldDB" id="A0A5C3Q144"/>
<evidence type="ECO:0000256" key="3">
    <source>
        <dbReference type="ARBA" id="ARBA00014846"/>
    </source>
</evidence>
<comment type="domain">
    <text evidence="8">The EXKPK motif is conserved in inositol-pentakisphosphate 2-kinases of both family 1 and 2.</text>
</comment>